<feature type="signal peptide" evidence="2">
    <location>
        <begin position="1"/>
        <end position="23"/>
    </location>
</feature>
<accession>A0A9W8BEV7</accession>
<gene>
    <name evidence="3" type="ORF">H4R26_005109</name>
</gene>
<proteinExistence type="predicted"/>
<evidence type="ECO:0000313" key="3">
    <source>
        <dbReference type="EMBL" id="KAJ1999341.1"/>
    </source>
</evidence>
<comment type="caution">
    <text evidence="3">The sequence shown here is derived from an EMBL/GenBank/DDBJ whole genome shotgun (WGS) entry which is preliminary data.</text>
</comment>
<evidence type="ECO:0000256" key="2">
    <source>
        <dbReference type="SAM" id="SignalP"/>
    </source>
</evidence>
<dbReference type="EMBL" id="JANBQF010000727">
    <property type="protein sequence ID" value="KAJ1999341.1"/>
    <property type="molecule type" value="Genomic_DNA"/>
</dbReference>
<keyword evidence="2" id="KW-0732">Signal</keyword>
<dbReference type="Proteomes" id="UP001150907">
    <property type="component" value="Unassembled WGS sequence"/>
</dbReference>
<protein>
    <submittedName>
        <fullName evidence="3">Uncharacterized protein</fullName>
    </submittedName>
</protein>
<sequence>MHFTDICRAGGVLLAVCCTAAGAAMEQGGNLRVPTSELQSPSLADSQTAPVPLSGSVVASQLADIAPEAAPAAAPQFVGMTPEEMSSWMAGQEEAAHAGAAAGEQGLLAADALPASRLSEDEASERASMEALRTAEFISDIVNALEHSKVLAVAAFVAVAVAASSAVESGSATHAISHFSQSAEPELSNLDTDSAFSVSGSHAHAHSSSDEESSSAAHNTKTSGASSIVGSIAAVAVAAAALF</sequence>
<reference evidence="3" key="1">
    <citation type="submission" date="2022-07" db="EMBL/GenBank/DDBJ databases">
        <title>Phylogenomic reconstructions and comparative analyses of Kickxellomycotina fungi.</title>
        <authorList>
            <person name="Reynolds N.K."/>
            <person name="Stajich J.E."/>
            <person name="Barry K."/>
            <person name="Grigoriev I.V."/>
            <person name="Crous P."/>
            <person name="Smith M.E."/>
        </authorList>
    </citation>
    <scope>NUCLEOTIDE SEQUENCE</scope>
    <source>
        <strain evidence="3">IMI 214461</strain>
    </source>
</reference>
<dbReference type="AlphaFoldDB" id="A0A9W8BEV7"/>
<feature type="region of interest" description="Disordered" evidence="1">
    <location>
        <begin position="191"/>
        <end position="221"/>
    </location>
</feature>
<organism evidence="3 4">
    <name type="scientific">Coemansia thaxteri</name>
    <dbReference type="NCBI Taxonomy" id="2663907"/>
    <lineage>
        <taxon>Eukaryota</taxon>
        <taxon>Fungi</taxon>
        <taxon>Fungi incertae sedis</taxon>
        <taxon>Zoopagomycota</taxon>
        <taxon>Kickxellomycotina</taxon>
        <taxon>Kickxellomycetes</taxon>
        <taxon>Kickxellales</taxon>
        <taxon>Kickxellaceae</taxon>
        <taxon>Coemansia</taxon>
    </lineage>
</organism>
<keyword evidence="4" id="KW-1185">Reference proteome</keyword>
<dbReference type="OrthoDB" id="5583636at2759"/>
<feature type="chain" id="PRO_5040834883" evidence="2">
    <location>
        <begin position="24"/>
        <end position="243"/>
    </location>
</feature>
<evidence type="ECO:0000256" key="1">
    <source>
        <dbReference type="SAM" id="MobiDB-lite"/>
    </source>
</evidence>
<name>A0A9W8BEV7_9FUNG</name>
<evidence type="ECO:0000313" key="4">
    <source>
        <dbReference type="Proteomes" id="UP001150907"/>
    </source>
</evidence>